<keyword evidence="2" id="KW-0325">Glycoprotein</keyword>
<reference evidence="4" key="1">
    <citation type="submission" date="2014-03" db="EMBL/GenBank/DDBJ databases">
        <authorList>
            <person name="Aksoy S."/>
            <person name="Warren W."/>
            <person name="Wilson R.K."/>
        </authorList>
    </citation>
    <scope>NUCLEOTIDE SEQUENCE [LARGE SCALE GENOMIC DNA]</scope>
    <source>
        <strain evidence="4">IAEA</strain>
    </source>
</reference>
<reference evidence="3" key="2">
    <citation type="submission" date="2020-05" db="UniProtKB">
        <authorList>
            <consortium name="EnsemblMetazoa"/>
        </authorList>
    </citation>
    <scope>IDENTIFICATION</scope>
    <source>
        <strain evidence="3">IAEA</strain>
    </source>
</reference>
<name>A0A1B0AC91_GLOPL</name>
<accession>A0A1B0AC91</accession>
<dbReference type="GO" id="GO:0005794">
    <property type="term" value="C:Golgi apparatus"/>
    <property type="evidence" value="ECO:0007669"/>
    <property type="project" value="TreeGrafter"/>
</dbReference>
<keyword evidence="1" id="KW-1015">Disulfide bond</keyword>
<evidence type="ECO:0000256" key="1">
    <source>
        <dbReference type="ARBA" id="ARBA00023157"/>
    </source>
</evidence>
<dbReference type="InterPro" id="IPR029044">
    <property type="entry name" value="Nucleotide-diphossugar_trans"/>
</dbReference>
<dbReference type="AlphaFoldDB" id="A0A1B0AC91"/>
<proteinExistence type="predicted"/>
<evidence type="ECO:0000313" key="4">
    <source>
        <dbReference type="Proteomes" id="UP000092445"/>
    </source>
</evidence>
<evidence type="ECO:0000256" key="2">
    <source>
        <dbReference type="ARBA" id="ARBA00023180"/>
    </source>
</evidence>
<sequence>MEAVTETINTSTTLVNIYYNHTKNAKKLLQLKSINYYHLILDERRSILRAGFNSLLTDSSLLDRSLPDLGRSSVLWQLITCFSSCKVKSYHRTLRNVSIVIIYHNDLAEKSLQFNKTNYLLDEIILVDDFNDTSIDIENYLANQLMHEAKVLHLKERQGLIRACIEGQVKVLVFLIAPIKANEDWLPP</sequence>
<dbReference type="Proteomes" id="UP000092445">
    <property type="component" value="Unassembled WGS sequence"/>
</dbReference>
<protein>
    <recommendedName>
        <fullName evidence="5">Glycosyltransferase 2-like domain-containing protein</fullName>
    </recommendedName>
</protein>
<dbReference type="STRING" id="7398.A0A1B0AC91"/>
<dbReference type="GO" id="GO:0004653">
    <property type="term" value="F:polypeptide N-acetylgalactosaminyltransferase activity"/>
    <property type="evidence" value="ECO:0007669"/>
    <property type="project" value="TreeGrafter"/>
</dbReference>
<dbReference type="VEuPathDB" id="VectorBase:GPAI040921"/>
<organism evidence="3 4">
    <name type="scientific">Glossina pallidipes</name>
    <name type="common">Tsetse fly</name>
    <dbReference type="NCBI Taxonomy" id="7398"/>
    <lineage>
        <taxon>Eukaryota</taxon>
        <taxon>Metazoa</taxon>
        <taxon>Ecdysozoa</taxon>
        <taxon>Arthropoda</taxon>
        <taxon>Hexapoda</taxon>
        <taxon>Insecta</taxon>
        <taxon>Pterygota</taxon>
        <taxon>Neoptera</taxon>
        <taxon>Endopterygota</taxon>
        <taxon>Diptera</taxon>
        <taxon>Brachycera</taxon>
        <taxon>Muscomorpha</taxon>
        <taxon>Hippoboscoidea</taxon>
        <taxon>Glossinidae</taxon>
        <taxon>Glossina</taxon>
    </lineage>
</organism>
<dbReference type="GO" id="GO:0006493">
    <property type="term" value="P:protein O-linked glycosylation"/>
    <property type="evidence" value="ECO:0007669"/>
    <property type="project" value="TreeGrafter"/>
</dbReference>
<keyword evidence="4" id="KW-1185">Reference proteome</keyword>
<dbReference type="Gene3D" id="3.90.550.10">
    <property type="entry name" value="Spore Coat Polysaccharide Biosynthesis Protein SpsA, Chain A"/>
    <property type="match status" value="1"/>
</dbReference>
<evidence type="ECO:0008006" key="5">
    <source>
        <dbReference type="Google" id="ProtNLM"/>
    </source>
</evidence>
<dbReference type="PANTHER" id="PTHR11675">
    <property type="entry name" value="N-ACETYLGALACTOSAMINYLTRANSFERASE"/>
    <property type="match status" value="1"/>
</dbReference>
<evidence type="ECO:0000313" key="3">
    <source>
        <dbReference type="EnsemblMetazoa" id="GPAI040921-PA"/>
    </source>
</evidence>
<dbReference type="PANTHER" id="PTHR11675:SF134">
    <property type="entry name" value="N-ACETYLGALACTOSAMINYLTRANSFERASE 4-RELATED"/>
    <property type="match status" value="1"/>
</dbReference>
<dbReference type="EnsemblMetazoa" id="GPAI040921-RA">
    <property type="protein sequence ID" value="GPAI040921-PA"/>
    <property type="gene ID" value="GPAI040921"/>
</dbReference>